<keyword evidence="1" id="KW-0238">DNA-binding</keyword>
<comment type="caution">
    <text evidence="1">The sequence shown here is derived from an EMBL/GenBank/DDBJ whole genome shotgun (WGS) entry which is preliminary data.</text>
</comment>
<dbReference type="OrthoDB" id="8537236at2"/>
<dbReference type="AlphaFoldDB" id="A0A395JHU2"/>
<proteinExistence type="predicted"/>
<organism evidence="1 2">
    <name type="scientific">Arenicella xantha</name>
    <dbReference type="NCBI Taxonomy" id="644221"/>
    <lineage>
        <taxon>Bacteria</taxon>
        <taxon>Pseudomonadati</taxon>
        <taxon>Pseudomonadota</taxon>
        <taxon>Gammaproteobacteria</taxon>
        <taxon>Arenicellales</taxon>
        <taxon>Arenicellaceae</taxon>
        <taxon>Arenicella</taxon>
    </lineage>
</organism>
<reference evidence="1 2" key="1">
    <citation type="submission" date="2018-06" db="EMBL/GenBank/DDBJ databases">
        <title>Genomic Encyclopedia of Type Strains, Phase IV (KMG-IV): sequencing the most valuable type-strain genomes for metagenomic binning, comparative biology and taxonomic classification.</title>
        <authorList>
            <person name="Goeker M."/>
        </authorList>
    </citation>
    <scope>NUCLEOTIDE SEQUENCE [LARGE SCALE GENOMIC DNA]</scope>
    <source>
        <strain evidence="1 2">DSM 24032</strain>
    </source>
</reference>
<dbReference type="SUPFAM" id="SSF46785">
    <property type="entry name" value="Winged helix' DNA-binding domain"/>
    <property type="match status" value="1"/>
</dbReference>
<dbReference type="Pfam" id="PF13412">
    <property type="entry name" value="HTH_24"/>
    <property type="match status" value="1"/>
</dbReference>
<accession>A0A395JHU2</accession>
<protein>
    <submittedName>
        <fullName evidence="1">Winged helix-turn-helix DNA-binding protein</fullName>
    </submittedName>
</protein>
<dbReference type="EMBL" id="QNRT01000007">
    <property type="protein sequence ID" value="RBP48453.1"/>
    <property type="molecule type" value="Genomic_DNA"/>
</dbReference>
<name>A0A395JHU2_9GAMM</name>
<dbReference type="InterPro" id="IPR036390">
    <property type="entry name" value="WH_DNA-bd_sf"/>
</dbReference>
<dbReference type="Proteomes" id="UP000253083">
    <property type="component" value="Unassembled WGS sequence"/>
</dbReference>
<evidence type="ECO:0000313" key="1">
    <source>
        <dbReference type="EMBL" id="RBP48453.1"/>
    </source>
</evidence>
<keyword evidence="2" id="KW-1185">Reference proteome</keyword>
<gene>
    <name evidence="1" type="ORF">DFR28_10755</name>
</gene>
<evidence type="ECO:0000313" key="2">
    <source>
        <dbReference type="Proteomes" id="UP000253083"/>
    </source>
</evidence>
<dbReference type="InParanoid" id="A0A395JHU2"/>
<dbReference type="RefSeq" id="WP_113955713.1">
    <property type="nucleotide sequence ID" value="NZ_QNRT01000007.1"/>
</dbReference>
<dbReference type="InterPro" id="IPR036388">
    <property type="entry name" value="WH-like_DNA-bd_sf"/>
</dbReference>
<dbReference type="Gene3D" id="1.10.10.10">
    <property type="entry name" value="Winged helix-like DNA-binding domain superfamily/Winged helix DNA-binding domain"/>
    <property type="match status" value="1"/>
</dbReference>
<dbReference type="GO" id="GO:0003677">
    <property type="term" value="F:DNA binding"/>
    <property type="evidence" value="ECO:0007669"/>
    <property type="project" value="UniProtKB-KW"/>
</dbReference>
<sequence>MNTRQSQTSSDKENQLTLELLKAIEQKDDISQRHLAQEMGVALGLANSYLKRCVKKGWIKITTAPANRYLYYVTPNGFAEKARLTAEFFSTSLALFRQSGDEYSQVYNRCREAGHGRVVLAGLSDLTEIALMRGLQAKIDVVAILQPDAQRDDFFNVAVSQVLPDKQTFDCVVLTSMEQTSDLLVALESQLDDQPIYVPDMLLNMNYRNTESNVDVSNIDASNDLQQTS</sequence>